<protein>
    <submittedName>
        <fullName evidence="3">Uncharacterized protein</fullName>
    </submittedName>
</protein>
<gene>
    <name evidence="3" type="ORF">EVOR1521_LOCUS5807</name>
</gene>
<evidence type="ECO:0000256" key="2">
    <source>
        <dbReference type="SAM" id="Phobius"/>
    </source>
</evidence>
<dbReference type="Pfam" id="PF14015">
    <property type="entry name" value="DUF4231"/>
    <property type="match status" value="1"/>
</dbReference>
<keyword evidence="2" id="KW-0812">Transmembrane</keyword>
<dbReference type="AlphaFoldDB" id="A0AA36HYK7"/>
<feature type="transmembrane region" description="Helical" evidence="2">
    <location>
        <begin position="462"/>
        <end position="483"/>
    </location>
</feature>
<comment type="caution">
    <text evidence="3">The sequence shown here is derived from an EMBL/GenBank/DDBJ whole genome shotgun (WGS) entry which is preliminary data.</text>
</comment>
<sequence length="663" mass="74866">MGVIYDHAPGLWKDASPGGQGLANLAWQSSDAWKRADFQSGLRHHYGCESKFWPQHNLVEGAAAYLVFESLQADGMLDNRAGEQFMNRFVASLQSHLPVVALWTYGHGRLINLGQAADHVSYRLPLILLDSRSHWTFEEELLDEEEPELVASVKSEATQCLNKELVWLSQRFRRISDALADKTLVDTYTVSAIARVRYALDRARDVRRLSVAQNTEVRCKSFLQLWLGEAIEKARLEQDSNSQFYEHDPNVFKAVEMYLRYAGLQQSRESKIFREDMLEDAVASLLQAQDFKDLQETWLAQRHKLAFLLAHRPSCLFDKAVNGVPLLSFTEEAGVFTSDIALNLKELQESTSIDEVMESLRSALHNILTDNANYDSLHMDEEVFCRDRNLWLATRDILTSDVVHSCGIDNVDEIRILINEQAKTERLPSHSSLQGLLLLRCAWNLCDLFGYTAKTYKWRTKISYALIMVLAAVVVGITCFEAVGSLEAETGKVLVLTLALTTGALKSWTSVTNPMNKWLKLRSGSVMLQAEIWKFRTRVGSYASSKQTSYHMNGERAAERNLHDMIRAVRGTVLESSALSQTSFYAHATVSIDAERLMDKDMTHYQVIAKHGQYRGRQSHPEVPGGGDNHHSPASPEDYISWRVESLCCIFISPGCLSTPVYC</sequence>
<keyword evidence="2" id="KW-0472">Membrane</keyword>
<keyword evidence="2" id="KW-1133">Transmembrane helix</keyword>
<dbReference type="InterPro" id="IPR025325">
    <property type="entry name" value="DUF4231"/>
</dbReference>
<keyword evidence="4" id="KW-1185">Reference proteome</keyword>
<organism evidence="3 4">
    <name type="scientific">Effrenium voratum</name>
    <dbReference type="NCBI Taxonomy" id="2562239"/>
    <lineage>
        <taxon>Eukaryota</taxon>
        <taxon>Sar</taxon>
        <taxon>Alveolata</taxon>
        <taxon>Dinophyceae</taxon>
        <taxon>Suessiales</taxon>
        <taxon>Symbiodiniaceae</taxon>
        <taxon>Effrenium</taxon>
    </lineage>
</organism>
<dbReference type="EMBL" id="CAUJNA010000424">
    <property type="protein sequence ID" value="CAJ1376854.1"/>
    <property type="molecule type" value="Genomic_DNA"/>
</dbReference>
<evidence type="ECO:0000313" key="4">
    <source>
        <dbReference type="Proteomes" id="UP001178507"/>
    </source>
</evidence>
<feature type="region of interest" description="Disordered" evidence="1">
    <location>
        <begin position="613"/>
        <end position="634"/>
    </location>
</feature>
<accession>A0AA36HYK7</accession>
<reference evidence="3" key="1">
    <citation type="submission" date="2023-08" db="EMBL/GenBank/DDBJ databases">
        <authorList>
            <person name="Chen Y."/>
            <person name="Shah S."/>
            <person name="Dougan E. K."/>
            <person name="Thang M."/>
            <person name="Chan C."/>
        </authorList>
    </citation>
    <scope>NUCLEOTIDE SEQUENCE</scope>
</reference>
<dbReference type="Proteomes" id="UP001178507">
    <property type="component" value="Unassembled WGS sequence"/>
</dbReference>
<evidence type="ECO:0000313" key="3">
    <source>
        <dbReference type="EMBL" id="CAJ1376854.1"/>
    </source>
</evidence>
<proteinExistence type="predicted"/>
<name>A0AA36HYK7_9DINO</name>
<evidence type="ECO:0000256" key="1">
    <source>
        <dbReference type="SAM" id="MobiDB-lite"/>
    </source>
</evidence>